<feature type="compositionally biased region" description="Pro residues" evidence="1">
    <location>
        <begin position="99"/>
        <end position="116"/>
    </location>
</feature>
<evidence type="ECO:0000313" key="3">
    <source>
        <dbReference type="Proteomes" id="UP000517753"/>
    </source>
</evidence>
<feature type="region of interest" description="Disordered" evidence="1">
    <location>
        <begin position="18"/>
        <end position="38"/>
    </location>
</feature>
<protein>
    <submittedName>
        <fullName evidence="2">Uncharacterized protein</fullName>
    </submittedName>
</protein>
<evidence type="ECO:0000313" key="2">
    <source>
        <dbReference type="EMBL" id="NYD89353.1"/>
    </source>
</evidence>
<dbReference type="EMBL" id="JACCBY010000001">
    <property type="protein sequence ID" value="NYD89353.1"/>
    <property type="molecule type" value="Genomic_DNA"/>
</dbReference>
<accession>A0A7Y9FLJ5</accession>
<name>A0A7Y9FLJ5_9SPHN</name>
<reference evidence="2 3" key="1">
    <citation type="submission" date="2020-07" db="EMBL/GenBank/DDBJ databases">
        <authorList>
            <person name="Partida-Martinez L."/>
            <person name="Huntemann M."/>
            <person name="Clum A."/>
            <person name="Wang J."/>
            <person name="Palaniappan K."/>
            <person name="Ritter S."/>
            <person name="Chen I.-M."/>
            <person name="Stamatis D."/>
            <person name="Reddy T."/>
            <person name="O'Malley R."/>
            <person name="Daum C."/>
            <person name="Shapiro N."/>
            <person name="Ivanova N."/>
            <person name="Kyrpides N."/>
            <person name="Woyke T."/>
        </authorList>
    </citation>
    <scope>NUCLEOTIDE SEQUENCE [LARGE SCALE GENOMIC DNA]</scope>
    <source>
        <strain evidence="2 3">AS2.3</strain>
    </source>
</reference>
<dbReference type="AlphaFoldDB" id="A0A7Y9FLJ5"/>
<organism evidence="2 3">
    <name type="scientific">Sphingomonas melonis</name>
    <dbReference type="NCBI Taxonomy" id="152682"/>
    <lineage>
        <taxon>Bacteria</taxon>
        <taxon>Pseudomonadati</taxon>
        <taxon>Pseudomonadota</taxon>
        <taxon>Alphaproteobacteria</taxon>
        <taxon>Sphingomonadales</taxon>
        <taxon>Sphingomonadaceae</taxon>
        <taxon>Sphingomonas</taxon>
    </lineage>
</organism>
<keyword evidence="3" id="KW-1185">Reference proteome</keyword>
<proteinExistence type="predicted"/>
<reference evidence="2 3" key="2">
    <citation type="submission" date="2020-08" db="EMBL/GenBank/DDBJ databases">
        <title>The Agave Microbiome: Exploring the role of microbial communities in plant adaptations to desert environments.</title>
        <authorList>
            <person name="Partida-Martinez L.P."/>
        </authorList>
    </citation>
    <scope>NUCLEOTIDE SEQUENCE [LARGE SCALE GENOMIC DNA]</scope>
    <source>
        <strain evidence="2 3">AS2.3</strain>
    </source>
</reference>
<dbReference type="Proteomes" id="UP000517753">
    <property type="component" value="Unassembled WGS sequence"/>
</dbReference>
<evidence type="ECO:0000256" key="1">
    <source>
        <dbReference type="SAM" id="MobiDB-lite"/>
    </source>
</evidence>
<feature type="region of interest" description="Disordered" evidence="1">
    <location>
        <begin position="82"/>
        <end position="124"/>
    </location>
</feature>
<feature type="compositionally biased region" description="Basic and acidic residues" evidence="1">
    <location>
        <begin position="82"/>
        <end position="92"/>
    </location>
</feature>
<comment type="caution">
    <text evidence="2">The sequence shown here is derived from an EMBL/GenBank/DDBJ whole genome shotgun (WGS) entry which is preliminary data.</text>
</comment>
<gene>
    <name evidence="2" type="ORF">HD841_001122</name>
</gene>
<sequence length="124" mass="13333">MRGVWIIAILALAAPATARERHPQHTAISTPTSEALESERRRARLNPVGGALLAGAAGAMALGWRPAPSRPKREETLFIRPGAYEDVRRTDDSAVPLTPHRPSPPATAYQPAPPVPLEVKLPAR</sequence>
<dbReference type="RefSeq" id="WP_179507805.1">
    <property type="nucleotide sequence ID" value="NZ_JACCBY010000001.1"/>
</dbReference>